<evidence type="ECO:0000256" key="4">
    <source>
        <dbReference type="ARBA" id="ARBA00022801"/>
    </source>
</evidence>
<protein>
    <recommendedName>
        <fullName evidence="2">prolyl oligopeptidase</fullName>
        <ecNumber evidence="2">3.4.21.26</ecNumber>
    </recommendedName>
</protein>
<name>A0ABU4USB2_9PSEU</name>
<evidence type="ECO:0000256" key="5">
    <source>
        <dbReference type="ARBA" id="ARBA00022825"/>
    </source>
</evidence>
<dbReference type="EC" id="3.4.21.26" evidence="2"/>
<dbReference type="SUPFAM" id="SSF53474">
    <property type="entry name" value="alpha/beta-Hydrolases"/>
    <property type="match status" value="1"/>
</dbReference>
<dbReference type="InterPro" id="IPR001375">
    <property type="entry name" value="Peptidase_S9_cat"/>
</dbReference>
<gene>
    <name evidence="8" type="ORF">SK854_05740</name>
</gene>
<dbReference type="InterPro" id="IPR029058">
    <property type="entry name" value="AB_hydrolase_fold"/>
</dbReference>
<dbReference type="PANTHER" id="PTHR42881:SF2">
    <property type="entry name" value="PROLYL ENDOPEPTIDASE"/>
    <property type="match status" value="1"/>
</dbReference>
<feature type="domain" description="Peptidase S9 prolyl oligopeptidase catalytic" evidence="6">
    <location>
        <begin position="478"/>
        <end position="685"/>
    </location>
</feature>
<accession>A0ABU4USB2</accession>
<dbReference type="PRINTS" id="PR00862">
    <property type="entry name" value="PROLIGOPTASE"/>
</dbReference>
<evidence type="ECO:0000256" key="1">
    <source>
        <dbReference type="ARBA" id="ARBA00001070"/>
    </source>
</evidence>
<comment type="catalytic activity">
    <reaction evidence="1">
        <text>Hydrolysis of Pro-|-Xaa &gt;&gt; Ala-|-Xaa in oligopeptides.</text>
        <dbReference type="EC" id="3.4.21.26"/>
    </reaction>
</comment>
<evidence type="ECO:0000313" key="9">
    <source>
        <dbReference type="Proteomes" id="UP001285352"/>
    </source>
</evidence>
<keyword evidence="9" id="KW-1185">Reference proteome</keyword>
<dbReference type="Gene3D" id="3.40.50.1820">
    <property type="entry name" value="alpha/beta hydrolase"/>
    <property type="match status" value="1"/>
</dbReference>
<organism evidence="8 9">
    <name type="scientific">Lentzea sokolovensis</name>
    <dbReference type="NCBI Taxonomy" id="3095429"/>
    <lineage>
        <taxon>Bacteria</taxon>
        <taxon>Bacillati</taxon>
        <taxon>Actinomycetota</taxon>
        <taxon>Actinomycetes</taxon>
        <taxon>Pseudonocardiales</taxon>
        <taxon>Pseudonocardiaceae</taxon>
        <taxon>Lentzea</taxon>
    </lineage>
</organism>
<dbReference type="RefSeq" id="WP_319973928.1">
    <property type="nucleotide sequence ID" value="NZ_JAXAVU010000004.1"/>
</dbReference>
<dbReference type="SUPFAM" id="SSF50993">
    <property type="entry name" value="Peptidase/esterase 'gauge' domain"/>
    <property type="match status" value="1"/>
</dbReference>
<dbReference type="InterPro" id="IPR002470">
    <property type="entry name" value="Peptidase_S9A"/>
</dbReference>
<comment type="caution">
    <text evidence="8">The sequence shown here is derived from an EMBL/GenBank/DDBJ whole genome shotgun (WGS) entry which is preliminary data.</text>
</comment>
<sequence>MADARIDTAVDTVFEQQLADPYRWMEQDGPELHEWLDAQADMAARYLSGLPGRAELRARVAELSAAVVTVSRFAMAGEQVFFLRQDGDAAVAVLMVRTGSDERVLLDPARFTAGEHCHIDWYVPSPDGRRIACGVSQGGSELSVLRVVDVATGQLDDVAIPGTFHGVVSWLPDGSGFVYHRYREPATDTETALRRRDSATYLHRLGRPEDTLVLARGHNDRITMAPIDRPFLLLPAGSDWMIAVISHSSLTGSITERISDCSLYVAPRSALADPVSCPWRRLAGPGDGVSGFAVHGDTCYVVSHRDEPRSHVLAWSLVEGGSTVVVPGGERAVQSVRVVGDWLLVQDIDGGIARLRRVPLAGGAVEDVPLPVEGTILEWTVHADGVSALMVLSSWTTSPMAYRYDETWQDTGWIPPSPVDFSGIAVTDLAVVARDGVRVPLTVLHRKDMVLDGDNPTLLTGYGSFGYVRPRAFKPELLAWLERGGVYAVAGLRGGGEYGREWHQAGRGAHKERTITDFIDCAEHLVAAGYTRPERLAGEGASAGGIPTGGALVRRPQLWAAMVMQVPVTNLTRQEFSENGPINVPEFGSVTTEDGLRDLLIVDSYLRVRDGTPYPAVLLTAGRNDPRLAVWQPAKMAARLRAATSSGQPVVLRVERHAGHGFGSTRAQRDTLTADLYAFLLTHLADP</sequence>
<dbReference type="Proteomes" id="UP001285352">
    <property type="component" value="Unassembled WGS sequence"/>
</dbReference>
<dbReference type="Gene3D" id="2.130.10.120">
    <property type="entry name" value="Prolyl oligopeptidase, N-terminal domain"/>
    <property type="match status" value="1"/>
</dbReference>
<dbReference type="Pfam" id="PF00326">
    <property type="entry name" value="Peptidase_S9"/>
    <property type="match status" value="1"/>
</dbReference>
<evidence type="ECO:0000256" key="2">
    <source>
        <dbReference type="ARBA" id="ARBA00011897"/>
    </source>
</evidence>
<feature type="domain" description="Peptidase S9A N-terminal" evidence="7">
    <location>
        <begin position="4"/>
        <end position="405"/>
    </location>
</feature>
<dbReference type="InterPro" id="IPR023302">
    <property type="entry name" value="Pept_S9A_N"/>
</dbReference>
<dbReference type="InterPro" id="IPR051167">
    <property type="entry name" value="Prolyl_oligopep/macrocyclase"/>
</dbReference>
<evidence type="ECO:0000256" key="3">
    <source>
        <dbReference type="ARBA" id="ARBA00022670"/>
    </source>
</evidence>
<keyword evidence="3" id="KW-0645">Protease</keyword>
<evidence type="ECO:0000313" key="8">
    <source>
        <dbReference type="EMBL" id="MDX8141605.1"/>
    </source>
</evidence>
<reference evidence="8 9" key="2">
    <citation type="submission" date="2023-11" db="EMBL/GenBank/DDBJ databases">
        <authorList>
            <person name="Lara A.C."/>
            <person name="Chronakova A."/>
        </authorList>
    </citation>
    <scope>NUCLEOTIDE SEQUENCE [LARGE SCALE GENOMIC DNA]</scope>
    <source>
        <strain evidence="8 9">BCCO 10_0061</strain>
    </source>
</reference>
<evidence type="ECO:0000259" key="6">
    <source>
        <dbReference type="Pfam" id="PF00326"/>
    </source>
</evidence>
<dbReference type="EMBL" id="JAXAVU010000004">
    <property type="protein sequence ID" value="MDX8141605.1"/>
    <property type="molecule type" value="Genomic_DNA"/>
</dbReference>
<reference evidence="8 9" key="1">
    <citation type="submission" date="2023-11" db="EMBL/GenBank/DDBJ databases">
        <title>Lentzea sokolovensis, sp. nov., Lentzea kristufkii, sp. nov., and Lentzea miocenensis, sp. nov., rare actinobacteria from Sokolov Coal Basin, Miocene lacustrine sediment, Czech Republic.</title>
        <authorList>
            <person name="Lara A."/>
            <person name="Kotroba L."/>
            <person name="Nouioui I."/>
            <person name="Neumann-Schaal M."/>
            <person name="Mast Y."/>
            <person name="Chronakova A."/>
        </authorList>
    </citation>
    <scope>NUCLEOTIDE SEQUENCE [LARGE SCALE GENOMIC DNA]</scope>
    <source>
        <strain evidence="8 9">BCCO 10_0061</strain>
    </source>
</reference>
<dbReference type="PANTHER" id="PTHR42881">
    <property type="entry name" value="PROLYL ENDOPEPTIDASE"/>
    <property type="match status" value="1"/>
</dbReference>
<evidence type="ECO:0000259" key="7">
    <source>
        <dbReference type="Pfam" id="PF02897"/>
    </source>
</evidence>
<keyword evidence="5" id="KW-0720">Serine protease</keyword>
<proteinExistence type="predicted"/>
<dbReference type="Pfam" id="PF02897">
    <property type="entry name" value="Peptidase_S9_N"/>
    <property type="match status" value="1"/>
</dbReference>
<keyword evidence="4" id="KW-0378">Hydrolase</keyword>